<feature type="region of interest" description="Disordered" evidence="1">
    <location>
        <begin position="53"/>
        <end position="77"/>
    </location>
</feature>
<comment type="caution">
    <text evidence="2">The sequence shown here is derived from an EMBL/GenBank/DDBJ whole genome shotgun (WGS) entry which is preliminary data.</text>
</comment>
<dbReference type="AlphaFoldDB" id="A0A2A7U2V6"/>
<gene>
    <name evidence="2" type="ORF">CRM76_12150</name>
</gene>
<organism evidence="2 3">
    <name type="scientific">Edwardsiella tarda</name>
    <dbReference type="NCBI Taxonomy" id="636"/>
    <lineage>
        <taxon>Bacteria</taxon>
        <taxon>Pseudomonadati</taxon>
        <taxon>Pseudomonadota</taxon>
        <taxon>Gammaproteobacteria</taxon>
        <taxon>Enterobacterales</taxon>
        <taxon>Hafniaceae</taxon>
        <taxon>Edwardsiella</taxon>
    </lineage>
</organism>
<evidence type="ECO:0000256" key="1">
    <source>
        <dbReference type="SAM" id="MobiDB-lite"/>
    </source>
</evidence>
<evidence type="ECO:0000313" key="2">
    <source>
        <dbReference type="EMBL" id="PEH72627.1"/>
    </source>
</evidence>
<accession>A0A2A7U2V6</accession>
<dbReference type="OrthoDB" id="6433089at2"/>
<name>A0A2A7U2V6_EDWTA</name>
<dbReference type="RefSeq" id="WP_098143173.1">
    <property type="nucleotide sequence ID" value="NZ_PDDV01000013.1"/>
</dbReference>
<feature type="compositionally biased region" description="Polar residues" evidence="1">
    <location>
        <begin position="65"/>
        <end position="77"/>
    </location>
</feature>
<sequence>MKRQQKLNTTQSVALIAGIVGEKLDLAGEETRRLAITGALPGVARAFYSRESGGVASGTGEQVWHTAQQDEYSLSSR</sequence>
<reference evidence="3" key="1">
    <citation type="submission" date="2017-09" db="EMBL/GenBank/DDBJ databases">
        <title>FDA dAtabase for Regulatory Grade micrObial Sequences (FDA-ARGOS): Supporting development and validation of Infectious Disease Dx tests.</title>
        <authorList>
            <person name="Goldberg B."/>
            <person name="Campos J."/>
            <person name="Tallon L."/>
            <person name="Sadzewicz L."/>
            <person name="Ott S."/>
            <person name="Zhao X."/>
            <person name="Nagaraj S."/>
            <person name="Vavikolanu K."/>
            <person name="Aluvathingal J."/>
            <person name="Nadendla S."/>
            <person name="Geyer C."/>
            <person name="Sichtig H."/>
        </authorList>
    </citation>
    <scope>NUCLEOTIDE SEQUENCE [LARGE SCALE GENOMIC DNA]</scope>
    <source>
        <strain evidence="3">FDAARGOS_370</strain>
    </source>
</reference>
<dbReference type="EMBL" id="PDDV01000013">
    <property type="protein sequence ID" value="PEH72627.1"/>
    <property type="molecule type" value="Genomic_DNA"/>
</dbReference>
<proteinExistence type="predicted"/>
<evidence type="ECO:0000313" key="3">
    <source>
        <dbReference type="Proteomes" id="UP000219788"/>
    </source>
</evidence>
<protein>
    <submittedName>
        <fullName evidence="2">Porin</fullName>
    </submittedName>
</protein>
<dbReference type="Proteomes" id="UP000219788">
    <property type="component" value="Unassembled WGS sequence"/>
</dbReference>